<evidence type="ECO:0000256" key="1">
    <source>
        <dbReference type="ARBA" id="ARBA00022737"/>
    </source>
</evidence>
<evidence type="ECO:0000313" key="4">
    <source>
        <dbReference type="EMBL" id="EMP35761.1"/>
    </source>
</evidence>
<dbReference type="SMART" id="SM00060">
    <property type="entry name" value="FN3"/>
    <property type="match status" value="1"/>
</dbReference>
<dbReference type="Pfam" id="PF00041">
    <property type="entry name" value="fn3"/>
    <property type="match status" value="1"/>
</dbReference>
<proteinExistence type="inferred from homology"/>
<dbReference type="PANTHER" id="PTHR46708">
    <property type="entry name" value="TENASCIN"/>
    <property type="match status" value="1"/>
</dbReference>
<evidence type="ECO:0000313" key="5">
    <source>
        <dbReference type="Proteomes" id="UP000031443"/>
    </source>
</evidence>
<keyword evidence="1" id="KW-0677">Repeat</keyword>
<evidence type="ECO:0000256" key="2">
    <source>
        <dbReference type="ARBA" id="ARBA00025789"/>
    </source>
</evidence>
<reference evidence="5" key="1">
    <citation type="journal article" date="2013" name="Nat. Genet.">
        <title>The draft genomes of soft-shell turtle and green sea turtle yield insights into the development and evolution of the turtle-specific body plan.</title>
        <authorList>
            <person name="Wang Z."/>
            <person name="Pascual-Anaya J."/>
            <person name="Zadissa A."/>
            <person name="Li W."/>
            <person name="Niimura Y."/>
            <person name="Huang Z."/>
            <person name="Li C."/>
            <person name="White S."/>
            <person name="Xiong Z."/>
            <person name="Fang D."/>
            <person name="Wang B."/>
            <person name="Ming Y."/>
            <person name="Chen Y."/>
            <person name="Zheng Y."/>
            <person name="Kuraku S."/>
            <person name="Pignatelli M."/>
            <person name="Herrero J."/>
            <person name="Beal K."/>
            <person name="Nozawa M."/>
            <person name="Li Q."/>
            <person name="Wang J."/>
            <person name="Zhang H."/>
            <person name="Yu L."/>
            <person name="Shigenobu S."/>
            <person name="Wang J."/>
            <person name="Liu J."/>
            <person name="Flicek P."/>
            <person name="Searle S."/>
            <person name="Wang J."/>
            <person name="Kuratani S."/>
            <person name="Yin Y."/>
            <person name="Aken B."/>
            <person name="Zhang G."/>
            <person name="Irie N."/>
        </authorList>
    </citation>
    <scope>NUCLEOTIDE SEQUENCE [LARGE SCALE GENOMIC DNA]</scope>
</reference>
<gene>
    <name evidence="4" type="ORF">UY3_06998</name>
</gene>
<name>M7BCV1_CHEMY</name>
<keyword evidence="5" id="KW-1185">Reference proteome</keyword>
<dbReference type="CDD" id="cd00063">
    <property type="entry name" value="FN3"/>
    <property type="match status" value="1"/>
</dbReference>
<dbReference type="PROSITE" id="PS50853">
    <property type="entry name" value="FN3"/>
    <property type="match status" value="1"/>
</dbReference>
<comment type="similarity">
    <text evidence="2">Belongs to the protein-tyrosine phosphatase family. Receptor class 3 subfamily.</text>
</comment>
<evidence type="ECO:0000259" key="3">
    <source>
        <dbReference type="PROSITE" id="PS50853"/>
    </source>
</evidence>
<dbReference type="AlphaFoldDB" id="M7BCV1"/>
<dbReference type="InterPro" id="IPR013783">
    <property type="entry name" value="Ig-like_fold"/>
</dbReference>
<dbReference type="EMBL" id="KB527578">
    <property type="protein sequence ID" value="EMP35761.1"/>
    <property type="molecule type" value="Genomic_DNA"/>
</dbReference>
<sequence length="193" mass="21303">MPHCCSTLLCHILKGKTTATGCCVVHTFSTMQFSQQQQHKAVDNQAHGYYYCMYKSADNKTEGDPNSASIYTMPSPVFNIKVSNVSTDKVSLTWENKDAAAFEYSYRVLIENKTSPTGSVTVSAREAVIAGLNPGTFYNFTIFPLAADNKTEGDPNSVSICTSQVKSERVVSMNKALPAKERKSTDYVRIEEQ</sequence>
<protein>
    <submittedName>
        <fullName evidence="4">Receptor-type tyrosine-protein phosphatase eta</fullName>
    </submittedName>
</protein>
<dbReference type="InterPro" id="IPR036116">
    <property type="entry name" value="FN3_sf"/>
</dbReference>
<dbReference type="InterPro" id="IPR003961">
    <property type="entry name" value="FN3_dom"/>
</dbReference>
<dbReference type="InterPro" id="IPR050991">
    <property type="entry name" value="ECM_Regulatory_Proteins"/>
</dbReference>
<dbReference type="PANTHER" id="PTHR46708:SF11">
    <property type="entry name" value="RECEPTOR-TYPE TYROSINE-PROTEIN PHOSPHATASE ETA-LIKE"/>
    <property type="match status" value="1"/>
</dbReference>
<feature type="domain" description="Fibronectin type-III" evidence="3">
    <location>
        <begin position="76"/>
        <end position="166"/>
    </location>
</feature>
<dbReference type="FunFam" id="2.60.40.10:FF:000362">
    <property type="entry name" value="Receptor-type tyrosine-protein phosphatase eta"/>
    <property type="match status" value="1"/>
</dbReference>
<dbReference type="STRING" id="8469.M7BCV1"/>
<dbReference type="Gene3D" id="2.60.40.10">
    <property type="entry name" value="Immunoglobulins"/>
    <property type="match status" value="1"/>
</dbReference>
<dbReference type="Proteomes" id="UP000031443">
    <property type="component" value="Unassembled WGS sequence"/>
</dbReference>
<accession>M7BCV1</accession>
<dbReference type="SUPFAM" id="SSF49265">
    <property type="entry name" value="Fibronectin type III"/>
    <property type="match status" value="1"/>
</dbReference>
<keyword evidence="4" id="KW-0675">Receptor</keyword>
<organism evidence="4 5">
    <name type="scientific">Chelonia mydas</name>
    <name type="common">Green sea-turtle</name>
    <name type="synonym">Chelonia agassizi</name>
    <dbReference type="NCBI Taxonomy" id="8469"/>
    <lineage>
        <taxon>Eukaryota</taxon>
        <taxon>Metazoa</taxon>
        <taxon>Chordata</taxon>
        <taxon>Craniata</taxon>
        <taxon>Vertebrata</taxon>
        <taxon>Euteleostomi</taxon>
        <taxon>Archelosauria</taxon>
        <taxon>Testudinata</taxon>
        <taxon>Testudines</taxon>
        <taxon>Cryptodira</taxon>
        <taxon>Durocryptodira</taxon>
        <taxon>Americhelydia</taxon>
        <taxon>Chelonioidea</taxon>
        <taxon>Cheloniidae</taxon>
        <taxon>Chelonia</taxon>
    </lineage>
</organism>